<dbReference type="RefSeq" id="XP_029638059.1">
    <property type="nucleotide sequence ID" value="XM_029782199.2"/>
</dbReference>
<protein>
    <submittedName>
        <fullName evidence="14">Pregnancy zone protein</fullName>
    </submittedName>
</protein>
<evidence type="ECO:0000256" key="7">
    <source>
        <dbReference type="ARBA" id="ARBA00023157"/>
    </source>
</evidence>
<dbReference type="SMART" id="SM01419">
    <property type="entry name" value="Thiol-ester_cl"/>
    <property type="match status" value="1"/>
</dbReference>
<feature type="compositionally biased region" description="Acidic residues" evidence="9">
    <location>
        <begin position="535"/>
        <end position="545"/>
    </location>
</feature>
<reference evidence="14" key="1">
    <citation type="submission" date="2025-08" db="UniProtKB">
        <authorList>
            <consortium name="RefSeq"/>
        </authorList>
    </citation>
    <scope>IDENTIFICATION</scope>
</reference>
<dbReference type="PANTHER" id="PTHR11412:SF171">
    <property type="entry name" value="PREGNANCY ZONE PROTEIN-LIKE PROTEIN"/>
    <property type="match status" value="1"/>
</dbReference>
<keyword evidence="4" id="KW-0646">Protease inhibitor</keyword>
<evidence type="ECO:0000256" key="8">
    <source>
        <dbReference type="ARBA" id="ARBA00023180"/>
    </source>
</evidence>
<dbReference type="SUPFAM" id="SSF48239">
    <property type="entry name" value="Terpenoid cyclases/Protein prenyltransferases"/>
    <property type="match status" value="1"/>
</dbReference>
<feature type="compositionally biased region" description="Basic residues" evidence="9">
    <location>
        <begin position="713"/>
        <end position="737"/>
    </location>
</feature>
<evidence type="ECO:0000256" key="1">
    <source>
        <dbReference type="ARBA" id="ARBA00004613"/>
    </source>
</evidence>
<comment type="similarity">
    <text evidence="2">Belongs to the protease inhibitor I39 (alpha-2-macroglobulin) family.</text>
</comment>
<keyword evidence="5" id="KW-0732">Signal</keyword>
<dbReference type="Pfam" id="PF07677">
    <property type="entry name" value="A2M_recep"/>
    <property type="match status" value="1"/>
</dbReference>
<dbReference type="Gene3D" id="1.50.10.20">
    <property type="match status" value="1"/>
</dbReference>
<dbReference type="PANTHER" id="PTHR11412">
    <property type="entry name" value="MACROGLOBULIN / COMPLEMENT"/>
    <property type="match status" value="1"/>
</dbReference>
<dbReference type="InterPro" id="IPR047565">
    <property type="entry name" value="Alpha-macroglob_thiol-ester_cl"/>
</dbReference>
<feature type="domain" description="Alpha-2-macroglobulin bait region" evidence="10">
    <location>
        <begin position="453"/>
        <end position="638"/>
    </location>
</feature>
<evidence type="ECO:0000256" key="9">
    <source>
        <dbReference type="SAM" id="MobiDB-lite"/>
    </source>
</evidence>
<dbReference type="Gene3D" id="2.60.120.1540">
    <property type="match status" value="1"/>
</dbReference>
<sequence>MKDRIAIYLVLLAGLITVARSGYFMSFPWIMTANERSWACLHFRDMTSASVEVNLTTSSMTLFSTKEEYPNAIGNCIPIDVPLTNERKAVLSIYGEGFTENSTVTFEDSRSIRISFEKLIILVQPDKPIYKPGQTVKFRALLFDRNYKPWTGDIEKIYITDPKGTRIVQWLDQHVDGLLSLEMQLSDDPILGEWSINIEANGQKRIKNFKVEEYVLPKFELKLHVPSYLSFVSETVDVEICAKYTYGKPVYGKLNGTICIVGLYETENKRPCFTFNEYITGCKKYSAKSDQLQLKNISISLWHVFLHVHATIVEEGTGITKTEKNDQLPIKLQNYELEMHPYASEYFKPGFPQYLKIIVTTPDKKPVPNIDIEVQIKDTNGTLNNYITDENGMINALIPAQKSSVKRLRITAVPTSDKMKLDEMKPDSSAAFMYSTEEVFVLYQWYSLSDSFISIERVYNKLPCANETKFAFYYNYDQTQEPMTIYYQVLSYGKTLVLNSTNHNHSTLHHILFKEPDLKVASSDKKNNSKMNDEQNQDEETDEKEESSKKQKPIYKQTLTIPYQLGPDSTLIVYYIRSDDEIISDSIKIPVKNCFPNPVSMMFNKDSAQPKVDVKLSVKATAKSLCAISMVDKSVHILGGNNQITPENVFEKMSDYNLLRVGQRRKSVNCNYILPDLPGPPSPPSEPIRPPVIADNLDLTRQTNESDRLQVKQNRKKKKVRKQVKNKARRKNRKEKLRKKEDVLSRQRRSYILPSSTYADAAERLSSTCVGLTATGLAVLTDLTLETKPCGFDYFRNGDNIGLPGPMYQFGPLVDVGRPLTMKLSAGQSTPDSTETRSFFPETWLWDIEVVGPDGMFTTNKKVPDTITTWIGNAICSNKEAGIGVSEQVSFNVFKPFFVSYTLPYSAVRGEKVPLIISVFNYLTSCLTVKLQLVTSKDFVIHKHPNKTSLCICSDKPQVVEYVIIPQEIGEIDINVTAKALNERSSCDSKGFQIKQSSEDNLSRKLLITAEGLLREYTYNSFFCLEADEDSVKVDTVRLDLPKTHLVPESSRAFVSVIGDLMGPTLSGLENLVKMPYGCGEQNMVGFVPNIYVMQYLKNIDKKDSSLIPLATKYMEKGYQRELQYQHEDGTFSAFGKNDKQGSTWLTAFVLKSFAQAKDFIFIDESIISNIMFWFHINQMENGCFHEFGKVWSSYLKGGLQSNGDIPLTAYSVIAILATYAPNHNLTSMDIINNAMACLSKAEVNDTYTLALMHYAFVLSGSNDEKKNALREELMNRVIRDDGNMYWTRDNKKLEPKETDPWLLYGQASSAEVEITSYVLLGILEDEGMSAVAHTLPVIQWLTKQRNPYGGFTSTQDTVLALQALAQYAKFTYRDGLNMYIAVKGDEFEEEFLVDDINSLVLKTEEIKILPNEIKLKAKGAGCALVQMNVKYNVFEIIANTSPLRLKVFPVYTDGKCDRATLRISVGDLSNSTNMAVSEIKLPTGWVVYRPSLKELESSTNGLVKRAEVQDADTQVNIYFEQLPAREETFSFQVVQNIVLEETKPATSVLYYYYEKQIRTAYVFNLTTRCGKDKPTSGHEKNSTEEIQKRCPVCFDTVPENFMDIFCKSFATYKVGLMNAPTKLKIYSNERPKPREIINSAVKLDIDSNCKCDNLKHKVSSTLAVVTRKNLYDAAAKKIQLNEYSSIFPTSMIKNIRTELKTSSCKIGA</sequence>
<comment type="subcellular location">
    <subcellularLocation>
        <location evidence="1">Secreted</location>
    </subcellularLocation>
</comment>
<proteinExistence type="inferred from homology"/>
<dbReference type="InterPro" id="IPR009048">
    <property type="entry name" value="A-macroglobulin_rcpt-bd"/>
</dbReference>
<dbReference type="PROSITE" id="PS00477">
    <property type="entry name" value="ALPHA_2_MACROGLOBULIN"/>
    <property type="match status" value="1"/>
</dbReference>
<dbReference type="FunFam" id="1.50.10.20:FF:000001">
    <property type="entry name" value="CD109 isoform 1"/>
    <property type="match status" value="1"/>
</dbReference>
<evidence type="ECO:0000256" key="5">
    <source>
        <dbReference type="ARBA" id="ARBA00022729"/>
    </source>
</evidence>
<dbReference type="InterPro" id="IPR041813">
    <property type="entry name" value="A2M_TED"/>
</dbReference>
<dbReference type="InterPro" id="IPR011625">
    <property type="entry name" value="A2M_N_BRD"/>
</dbReference>
<dbReference type="Gene3D" id="6.20.50.160">
    <property type="match status" value="1"/>
</dbReference>
<dbReference type="InterPro" id="IPR036595">
    <property type="entry name" value="A-macroglobulin_rcpt-bd_sf"/>
</dbReference>
<dbReference type="InterPro" id="IPR002890">
    <property type="entry name" value="MG2"/>
</dbReference>
<dbReference type="InterPro" id="IPR011626">
    <property type="entry name" value="Alpha-macroglobulin_TED"/>
</dbReference>
<dbReference type="Gene3D" id="2.60.40.690">
    <property type="entry name" value="Alpha-macroglobulin, receptor-binding domain"/>
    <property type="match status" value="1"/>
</dbReference>
<keyword evidence="8" id="KW-0325">Glycoprotein</keyword>
<dbReference type="SMART" id="SM01359">
    <property type="entry name" value="A2M_N_2"/>
    <property type="match status" value="1"/>
</dbReference>
<dbReference type="InterPro" id="IPR041555">
    <property type="entry name" value="MG3"/>
</dbReference>
<dbReference type="InterPro" id="IPR040839">
    <property type="entry name" value="MG4"/>
</dbReference>
<dbReference type="InterPro" id="IPR001599">
    <property type="entry name" value="Macroglobln_a2"/>
</dbReference>
<keyword evidence="6" id="KW-0722">Serine protease inhibitor</keyword>
<evidence type="ECO:0000256" key="4">
    <source>
        <dbReference type="ARBA" id="ARBA00022690"/>
    </source>
</evidence>
<evidence type="ECO:0000313" key="13">
    <source>
        <dbReference type="Proteomes" id="UP000515154"/>
    </source>
</evidence>
<dbReference type="KEGG" id="osn:115213265"/>
<keyword evidence="13" id="KW-1185">Reference proteome</keyword>
<dbReference type="InterPro" id="IPR050473">
    <property type="entry name" value="A2M/Complement_sys"/>
</dbReference>
<accession>A0A6P7SI27</accession>
<evidence type="ECO:0000313" key="14">
    <source>
        <dbReference type="RefSeq" id="XP_029638059.1"/>
    </source>
</evidence>
<evidence type="ECO:0000259" key="10">
    <source>
        <dbReference type="SMART" id="SM01359"/>
    </source>
</evidence>
<gene>
    <name evidence="14" type="primary">LOC115213265</name>
</gene>
<dbReference type="Pfam" id="PF17789">
    <property type="entry name" value="MG4"/>
    <property type="match status" value="1"/>
</dbReference>
<dbReference type="CDD" id="cd02897">
    <property type="entry name" value="A2M_2"/>
    <property type="match status" value="1"/>
</dbReference>
<dbReference type="Gene3D" id="2.20.130.20">
    <property type="match status" value="1"/>
</dbReference>
<dbReference type="InterPro" id="IPR008930">
    <property type="entry name" value="Terpenoid_cyclase/PrenylTrfase"/>
</dbReference>
<feature type="compositionally biased region" description="Basic and acidic residues" evidence="9">
    <location>
        <begin position="522"/>
        <end position="533"/>
    </location>
</feature>
<evidence type="ECO:0000256" key="6">
    <source>
        <dbReference type="ARBA" id="ARBA00022900"/>
    </source>
</evidence>
<dbReference type="Pfam" id="PF00207">
    <property type="entry name" value="A2M"/>
    <property type="match status" value="1"/>
</dbReference>
<name>A0A6P7SI27_9MOLL</name>
<keyword evidence="7" id="KW-1015">Disulfide bond</keyword>
<feature type="domain" description="Alpha-2-macroglobulin" evidence="11">
    <location>
        <begin position="843"/>
        <end position="933"/>
    </location>
</feature>
<dbReference type="SMART" id="SM01361">
    <property type="entry name" value="A2M_recep"/>
    <property type="match status" value="1"/>
</dbReference>
<evidence type="ECO:0000256" key="2">
    <source>
        <dbReference type="ARBA" id="ARBA00010952"/>
    </source>
</evidence>
<dbReference type="InterPro" id="IPR019742">
    <property type="entry name" value="MacrogloblnA2_CS"/>
</dbReference>
<dbReference type="Pfam" id="PF07703">
    <property type="entry name" value="A2M_BRD"/>
    <property type="match status" value="1"/>
</dbReference>
<feature type="region of interest" description="Disordered" evidence="9">
    <location>
        <begin position="706"/>
        <end position="743"/>
    </location>
</feature>
<evidence type="ECO:0000259" key="12">
    <source>
        <dbReference type="SMART" id="SM01361"/>
    </source>
</evidence>
<dbReference type="Pfam" id="PF17791">
    <property type="entry name" value="MG3"/>
    <property type="match status" value="1"/>
</dbReference>
<feature type="region of interest" description="Disordered" evidence="9">
    <location>
        <begin position="522"/>
        <end position="553"/>
    </location>
</feature>
<dbReference type="InterPro" id="IPR014756">
    <property type="entry name" value="Ig_E-set"/>
</dbReference>
<dbReference type="InterPro" id="IPR013783">
    <property type="entry name" value="Ig-like_fold"/>
</dbReference>
<dbReference type="SUPFAM" id="SSF81296">
    <property type="entry name" value="E set domains"/>
    <property type="match status" value="1"/>
</dbReference>
<dbReference type="SMART" id="SM01360">
    <property type="entry name" value="A2M"/>
    <property type="match status" value="1"/>
</dbReference>
<keyword evidence="3" id="KW-0964">Secreted</keyword>
<dbReference type="Proteomes" id="UP000515154">
    <property type="component" value="Linkage group LG6"/>
</dbReference>
<dbReference type="SUPFAM" id="SSF49410">
    <property type="entry name" value="Alpha-macroglobulin receptor domain"/>
    <property type="match status" value="1"/>
</dbReference>
<dbReference type="Gene3D" id="2.60.40.10">
    <property type="entry name" value="Immunoglobulins"/>
    <property type="match status" value="2"/>
</dbReference>
<evidence type="ECO:0000259" key="11">
    <source>
        <dbReference type="SMART" id="SM01360"/>
    </source>
</evidence>
<dbReference type="Gene3D" id="2.60.40.1940">
    <property type="match status" value="1"/>
</dbReference>
<evidence type="ECO:0000256" key="3">
    <source>
        <dbReference type="ARBA" id="ARBA00022525"/>
    </source>
</evidence>
<dbReference type="FunFam" id="2.60.40.1930:FF:000001">
    <property type="entry name" value="CD109 isoform 3"/>
    <property type="match status" value="1"/>
</dbReference>
<feature type="domain" description="Alpha-macroglobulin receptor-binding" evidence="12">
    <location>
        <begin position="1473"/>
        <end position="1562"/>
    </location>
</feature>
<organism evidence="13 14">
    <name type="scientific">Octopus sinensis</name>
    <name type="common">East Asian common octopus</name>
    <dbReference type="NCBI Taxonomy" id="2607531"/>
    <lineage>
        <taxon>Eukaryota</taxon>
        <taxon>Metazoa</taxon>
        <taxon>Spiralia</taxon>
        <taxon>Lophotrochozoa</taxon>
        <taxon>Mollusca</taxon>
        <taxon>Cephalopoda</taxon>
        <taxon>Coleoidea</taxon>
        <taxon>Octopodiformes</taxon>
        <taxon>Octopoda</taxon>
        <taxon>Incirrata</taxon>
        <taxon>Octopodidae</taxon>
        <taxon>Octopus</taxon>
    </lineage>
</organism>
<dbReference type="GO" id="GO:0004867">
    <property type="term" value="F:serine-type endopeptidase inhibitor activity"/>
    <property type="evidence" value="ECO:0007669"/>
    <property type="project" value="UniProtKB-KW"/>
</dbReference>
<dbReference type="Pfam" id="PF01835">
    <property type="entry name" value="MG2"/>
    <property type="match status" value="1"/>
</dbReference>
<dbReference type="Gene3D" id="2.60.40.1930">
    <property type="match status" value="2"/>
</dbReference>
<dbReference type="GO" id="GO:0005615">
    <property type="term" value="C:extracellular space"/>
    <property type="evidence" value="ECO:0007669"/>
    <property type="project" value="InterPro"/>
</dbReference>
<dbReference type="Pfam" id="PF07678">
    <property type="entry name" value="TED_complement"/>
    <property type="match status" value="1"/>
</dbReference>